<evidence type="ECO:0000313" key="4">
    <source>
        <dbReference type="EMBL" id="SFH74208.1"/>
    </source>
</evidence>
<dbReference type="Gene3D" id="1.50.10.100">
    <property type="entry name" value="Chondroitin AC/alginate lyase"/>
    <property type="match status" value="1"/>
</dbReference>
<dbReference type="GO" id="GO:0030313">
    <property type="term" value="C:cell envelope"/>
    <property type="evidence" value="ECO:0007669"/>
    <property type="project" value="UniProtKB-SubCell"/>
</dbReference>
<reference evidence="4 5" key="1">
    <citation type="submission" date="2016-10" db="EMBL/GenBank/DDBJ databases">
        <authorList>
            <person name="de Groot N.N."/>
        </authorList>
    </citation>
    <scope>NUCLEOTIDE SEQUENCE [LARGE SCALE GENOMIC DNA]</scope>
    <source>
        <strain evidence="4 5">RK1</strain>
    </source>
</reference>
<sequence>MKKVTLAIGTTLMVCLLCAVWSVHAKPRNILLQTYSEQDVLKHLAQGDNWVRFPDYADREGWNKLSASYRSAYIQRGEAYLGYDWPAVNATVYLDFSRTGNRAAQEKIFNERRKAFQSLVMAELAEGKGRFLDDIINGIFSYCEQTYWGYSAHFYLYRNPDGSPPPVAHPTTVLPNIDDPIIDLGVGEVAADLAWAWYFFKDEFDKVSPIISKRVVAELKQKVIEPYYTRDDYWWITGWGRGAVNNWTPWCNQNVLQCILLVEDDPEKKAKGIYKSMRSVDLFLNSYEDDGACSEGPSYWGAAGAKMFEYLDLLKKVTDGHVDIFDNELVKNMGRYIYRVYIGNGNNFVNFADAPARMNARAGLIYRYGQAIDDSAMQAFGAFLLNKYNVGETAPAGSMYPVLEDIFSLSGWDAVTPAEPLIDSYYFPDMQIAIGREHKDSNNGFYFAAKGGSNGEQHNHNDVGSFILFYNGNPVFVDAGVGSYTAKTFSAQRYDIWTMQSLYHNLPAINGVAQKEGGKFKATGAQFNAEKNNVDFSVDIAQAYPAEANVASWVRSYSLQRAKQQFVISDRYRLNSVAAGGSVNFVTDLESHLEKPGLMILKGADFAVSLTYDPKKVSAKVETVAIDDNKLSNAWGPELHRLVFEMTEQKTNGGLSFTVKNIEK</sequence>
<dbReference type="InterPro" id="IPR008929">
    <property type="entry name" value="Chondroitin_lyas"/>
</dbReference>
<keyword evidence="5" id="KW-1185">Reference proteome</keyword>
<dbReference type="InterPro" id="IPR012480">
    <property type="entry name" value="Hepar_II_III_C"/>
</dbReference>
<evidence type="ECO:0000256" key="1">
    <source>
        <dbReference type="ARBA" id="ARBA00004196"/>
    </source>
</evidence>
<evidence type="ECO:0000313" key="5">
    <source>
        <dbReference type="Proteomes" id="UP000198670"/>
    </source>
</evidence>
<dbReference type="GO" id="GO:0016829">
    <property type="term" value="F:lyase activity"/>
    <property type="evidence" value="ECO:0007669"/>
    <property type="project" value="InterPro"/>
</dbReference>
<dbReference type="SUPFAM" id="SSF48230">
    <property type="entry name" value="Chondroitin AC/alginate lyase"/>
    <property type="match status" value="1"/>
</dbReference>
<dbReference type="RefSeq" id="WP_090622337.1">
    <property type="nucleotide sequence ID" value="NZ_FOQO01000001.1"/>
</dbReference>
<proteinExistence type="predicted"/>
<organism evidence="4 5">
    <name type="scientific">Parapedobacter indicus</name>
    <dbReference type="NCBI Taxonomy" id="1477437"/>
    <lineage>
        <taxon>Bacteria</taxon>
        <taxon>Pseudomonadati</taxon>
        <taxon>Bacteroidota</taxon>
        <taxon>Sphingobacteriia</taxon>
        <taxon>Sphingobacteriales</taxon>
        <taxon>Sphingobacteriaceae</taxon>
        <taxon>Parapedobacter</taxon>
    </lineage>
</organism>
<dbReference type="Pfam" id="PF07940">
    <property type="entry name" value="Hepar_II_III_C"/>
    <property type="match status" value="1"/>
</dbReference>
<gene>
    <name evidence="4" type="ORF">SAMN05444682_10148</name>
</gene>
<protein>
    <submittedName>
        <fullName evidence="4">Heparinase II/III-like protein</fullName>
    </submittedName>
</protein>
<dbReference type="Proteomes" id="UP000198670">
    <property type="component" value="Unassembled WGS sequence"/>
</dbReference>
<evidence type="ECO:0000256" key="2">
    <source>
        <dbReference type="SAM" id="SignalP"/>
    </source>
</evidence>
<feature type="chain" id="PRO_5011498630" evidence="2">
    <location>
        <begin position="26"/>
        <end position="664"/>
    </location>
</feature>
<dbReference type="STRING" id="1477437.SAMN05444682_10148"/>
<dbReference type="AlphaFoldDB" id="A0A1I3CIB7"/>
<dbReference type="EMBL" id="FOQO01000001">
    <property type="protein sequence ID" value="SFH74208.1"/>
    <property type="molecule type" value="Genomic_DNA"/>
</dbReference>
<keyword evidence="2" id="KW-0732">Signal</keyword>
<dbReference type="Gene3D" id="2.70.98.70">
    <property type="match status" value="1"/>
</dbReference>
<feature type="domain" description="Heparinase II/III-like C-terminal" evidence="3">
    <location>
        <begin position="437"/>
        <end position="593"/>
    </location>
</feature>
<name>A0A1I3CIB7_9SPHI</name>
<evidence type="ECO:0000259" key="3">
    <source>
        <dbReference type="Pfam" id="PF07940"/>
    </source>
</evidence>
<feature type="signal peptide" evidence="2">
    <location>
        <begin position="1"/>
        <end position="25"/>
    </location>
</feature>
<dbReference type="OrthoDB" id="9793856at2"/>
<accession>A0A1I3CIB7</accession>
<comment type="subcellular location">
    <subcellularLocation>
        <location evidence="1">Cell envelope</location>
    </subcellularLocation>
</comment>